<dbReference type="Proteomes" id="UP000248329">
    <property type="component" value="Unassembled WGS sequence"/>
</dbReference>
<sequence>MIIEVLCVALVLLIAASALPGRYRRYRFIMGAAGWFFFAVHWALQSTYNIKIGDYINVMLVLAVSVFCLIIAHAMIRNYMHYEDSESTLLTITTAAALGGLFYYPFAEIELLNTFLISVVTKQVMYILDVLNIPARLVDWNQIELNNYTVQIILACTAIESIAIFIGLIFCVRASAKRVIIAFIASIPVIYMLNLVRNVFVVVAFGYQWFKGLYQYQWFQWLNQWLQWEEYRVSFEIAHQVIAKLGSGIALFVIAYVVMQSLPELLDVIDRMVRLLRAYVKGEEDT</sequence>
<evidence type="ECO:0000313" key="1">
    <source>
        <dbReference type="EMBL" id="PXF61027.1"/>
    </source>
</evidence>
<reference evidence="1" key="1">
    <citation type="submission" date="2018-01" db="EMBL/GenBank/DDBJ databases">
        <authorList>
            <person name="Krukenberg V."/>
        </authorList>
    </citation>
    <scope>NUCLEOTIDE SEQUENCE</scope>
    <source>
        <strain evidence="1">E20ANME2</strain>
    </source>
</reference>
<dbReference type="EMBL" id="PQXF01000009">
    <property type="protein sequence ID" value="PXF61027.1"/>
    <property type="molecule type" value="Genomic_DNA"/>
</dbReference>
<accession>A0AC61L423</accession>
<proteinExistence type="predicted"/>
<evidence type="ECO:0000313" key="2">
    <source>
        <dbReference type="Proteomes" id="UP000248329"/>
    </source>
</evidence>
<gene>
    <name evidence="1" type="primary">artA</name>
    <name evidence="1" type="ORF">C4B59_06705</name>
</gene>
<comment type="caution">
    <text evidence="1">The sequence shown here is derived from an EMBL/GenBank/DDBJ whole genome shotgun (WGS) entry which is preliminary data.</text>
</comment>
<protein>
    <submittedName>
        <fullName evidence="1">Archaeosortase A</fullName>
    </submittedName>
</protein>
<organism evidence="1 2">
    <name type="scientific">Candidatus Methanogaster sp</name>
    <dbReference type="NCBI Taxonomy" id="3386292"/>
    <lineage>
        <taxon>Archaea</taxon>
        <taxon>Methanobacteriati</taxon>
        <taxon>Methanobacteriota</taxon>
        <taxon>Stenosarchaea group</taxon>
        <taxon>Methanomicrobia</taxon>
        <taxon>Methanosarcinales</taxon>
        <taxon>ANME-2 cluster</taxon>
        <taxon>Candidatus Methanogasteraceae</taxon>
        <taxon>Candidatus Methanogaster</taxon>
    </lineage>
</organism>
<name>A0AC61L423_9EURY</name>